<dbReference type="SUPFAM" id="SSF56317">
    <property type="entry name" value="Carbon-nitrogen hydrolase"/>
    <property type="match status" value="1"/>
</dbReference>
<protein>
    <recommendedName>
        <fullName evidence="4">omega-amidase</fullName>
        <ecNumber evidence="4">3.5.1.3</ecNumber>
    </recommendedName>
    <alternativeName>
        <fullName evidence="5">Nitrilase homolog 2</fullName>
    </alternativeName>
</protein>
<dbReference type="PROSITE" id="PS50263">
    <property type="entry name" value="CN_HYDROLASE"/>
    <property type="match status" value="1"/>
</dbReference>
<reference evidence="8" key="1">
    <citation type="submission" date="2020-03" db="EMBL/GenBank/DDBJ databases">
        <title>Transcriptomic Profiling of the Digestive Tract of the Rat Flea, Xenopsylla cheopis, Following Blood Feeding and Infection with Yersinia pestis.</title>
        <authorList>
            <person name="Bland D.M."/>
            <person name="Martens C.A."/>
            <person name="Virtaneva K."/>
            <person name="Kanakabandi K."/>
            <person name="Long D."/>
            <person name="Rosenke R."/>
            <person name="Saturday G.A."/>
            <person name="Hoyt F.H."/>
            <person name="Bruno D.P."/>
            <person name="Ribeiro J.M.C."/>
            <person name="Hinnebusch J."/>
        </authorList>
    </citation>
    <scope>NUCLEOTIDE SEQUENCE</scope>
</reference>
<sequence>MNIAKQMATKFKLALIQLHVTADKKNNVERALKLIETAKSNGAKLVALPECFNSPYGTEHFAAYAEEIPCGETCKALSSAAKTNQVYLVGGTIPERHVDGKLYNTCTVWCPDGNLIATHRKVHLFDIHLPGKIAFKESSVLTPGECLTTFEIDKVKIGVGICFDIRFGEMAQIYRNQGCKMLIYPGAFNMRTGPLHWELLHRARSVDCQSFVAAISPARDPAAGYVAWGHSFLIDPWGKILVEAEDKEDILYGEFDEQVVDDFRQQIPVYKQRRTDVYETISKRPVV</sequence>
<dbReference type="PANTHER" id="PTHR23088:SF30">
    <property type="entry name" value="OMEGA-AMIDASE NIT2"/>
    <property type="match status" value="1"/>
</dbReference>
<dbReference type="GO" id="GO:0006541">
    <property type="term" value="P:glutamine metabolic process"/>
    <property type="evidence" value="ECO:0007669"/>
    <property type="project" value="TreeGrafter"/>
</dbReference>
<dbReference type="EC" id="3.5.1.3" evidence="4"/>
<name>A0A6M2DNP3_XENCH</name>
<comment type="catalytic activity">
    <reaction evidence="6">
        <text>2-oxosuccinamate + H2O = oxaloacetate + NH4(+)</text>
        <dbReference type="Rhea" id="RHEA:59412"/>
        <dbReference type="ChEBI" id="CHEBI:15377"/>
        <dbReference type="ChEBI" id="CHEBI:16452"/>
        <dbReference type="ChEBI" id="CHEBI:28938"/>
        <dbReference type="ChEBI" id="CHEBI:57735"/>
        <dbReference type="EC" id="3.5.1.3"/>
    </reaction>
    <physiologicalReaction direction="left-to-right" evidence="6">
        <dbReference type="Rhea" id="RHEA:59413"/>
    </physiologicalReaction>
</comment>
<dbReference type="EMBL" id="GIIL01002922">
    <property type="protein sequence ID" value="NOV46648.1"/>
    <property type="molecule type" value="Transcribed_RNA"/>
</dbReference>
<dbReference type="PANTHER" id="PTHR23088">
    <property type="entry name" value="NITRILASE-RELATED"/>
    <property type="match status" value="1"/>
</dbReference>
<evidence type="ECO:0000256" key="3">
    <source>
        <dbReference type="ARBA" id="ARBA00036637"/>
    </source>
</evidence>
<dbReference type="AlphaFoldDB" id="A0A6M2DNP3"/>
<dbReference type="GO" id="GO:0006528">
    <property type="term" value="P:asparagine metabolic process"/>
    <property type="evidence" value="ECO:0007669"/>
    <property type="project" value="TreeGrafter"/>
</dbReference>
<evidence type="ECO:0000256" key="5">
    <source>
        <dbReference type="ARBA" id="ARBA00041576"/>
    </source>
</evidence>
<proteinExistence type="inferred from homology"/>
<dbReference type="GO" id="GO:0006107">
    <property type="term" value="P:oxaloacetate metabolic process"/>
    <property type="evidence" value="ECO:0007669"/>
    <property type="project" value="TreeGrafter"/>
</dbReference>
<dbReference type="InterPro" id="IPR036526">
    <property type="entry name" value="C-N_Hydrolase_sf"/>
</dbReference>
<keyword evidence="2 8" id="KW-0378">Hydrolase</keyword>
<evidence type="ECO:0000256" key="1">
    <source>
        <dbReference type="ARBA" id="ARBA00010613"/>
    </source>
</evidence>
<dbReference type="GO" id="GO:0050152">
    <property type="term" value="F:omega-amidase activity"/>
    <property type="evidence" value="ECO:0007669"/>
    <property type="project" value="UniProtKB-EC"/>
</dbReference>
<evidence type="ECO:0000256" key="4">
    <source>
        <dbReference type="ARBA" id="ARBA00039118"/>
    </source>
</evidence>
<dbReference type="FunFam" id="3.60.110.10:FF:000002">
    <property type="entry name" value="Nitrilase family member 2"/>
    <property type="match status" value="1"/>
</dbReference>
<comment type="catalytic activity">
    <reaction evidence="3">
        <text>2-oxoglutaramate + H2O = 2-oxoglutarate + NH4(+)</text>
        <dbReference type="Rhea" id="RHEA:32963"/>
        <dbReference type="ChEBI" id="CHEBI:15377"/>
        <dbReference type="ChEBI" id="CHEBI:16769"/>
        <dbReference type="ChEBI" id="CHEBI:16810"/>
        <dbReference type="ChEBI" id="CHEBI:28938"/>
        <dbReference type="EC" id="3.5.1.3"/>
    </reaction>
    <physiologicalReaction direction="left-to-right" evidence="3">
        <dbReference type="Rhea" id="RHEA:32964"/>
    </physiologicalReaction>
</comment>
<dbReference type="CDD" id="cd07572">
    <property type="entry name" value="nit"/>
    <property type="match status" value="1"/>
</dbReference>
<dbReference type="InterPro" id="IPR045254">
    <property type="entry name" value="Nit1/2_C-N_Hydrolase"/>
</dbReference>
<accession>A0A6M2DNP3</accession>
<dbReference type="Gene3D" id="3.60.110.10">
    <property type="entry name" value="Carbon-nitrogen hydrolase"/>
    <property type="match status" value="1"/>
</dbReference>
<feature type="domain" description="CN hydrolase" evidence="7">
    <location>
        <begin position="11"/>
        <end position="257"/>
    </location>
</feature>
<dbReference type="GO" id="GO:0005739">
    <property type="term" value="C:mitochondrion"/>
    <property type="evidence" value="ECO:0007669"/>
    <property type="project" value="TreeGrafter"/>
</dbReference>
<organism evidence="8">
    <name type="scientific">Xenopsylla cheopis</name>
    <name type="common">Oriental rat flea</name>
    <name type="synonym">Pulex cheopis</name>
    <dbReference type="NCBI Taxonomy" id="163159"/>
    <lineage>
        <taxon>Eukaryota</taxon>
        <taxon>Metazoa</taxon>
        <taxon>Ecdysozoa</taxon>
        <taxon>Arthropoda</taxon>
        <taxon>Hexapoda</taxon>
        <taxon>Insecta</taxon>
        <taxon>Pterygota</taxon>
        <taxon>Neoptera</taxon>
        <taxon>Endopterygota</taxon>
        <taxon>Siphonaptera</taxon>
        <taxon>Pulicidae</taxon>
        <taxon>Xenopsyllinae</taxon>
        <taxon>Xenopsylla</taxon>
    </lineage>
</organism>
<evidence type="ECO:0000313" key="8">
    <source>
        <dbReference type="EMBL" id="NOV46648.1"/>
    </source>
</evidence>
<dbReference type="Pfam" id="PF00795">
    <property type="entry name" value="CN_hydrolase"/>
    <property type="match status" value="1"/>
</dbReference>
<comment type="similarity">
    <text evidence="1">Belongs to the carbon-nitrogen hydrolase superfamily. NIT1/NIT2 family.</text>
</comment>
<evidence type="ECO:0000256" key="2">
    <source>
        <dbReference type="ARBA" id="ARBA00022801"/>
    </source>
</evidence>
<evidence type="ECO:0000259" key="7">
    <source>
        <dbReference type="PROSITE" id="PS50263"/>
    </source>
</evidence>
<evidence type="ECO:0000256" key="6">
    <source>
        <dbReference type="ARBA" id="ARBA00048745"/>
    </source>
</evidence>
<dbReference type="InterPro" id="IPR003010">
    <property type="entry name" value="C-N_Hydrolase"/>
</dbReference>